<keyword evidence="2" id="KW-1185">Reference proteome</keyword>
<evidence type="ECO:0000313" key="1">
    <source>
        <dbReference type="EMBL" id="RIH65506.1"/>
    </source>
</evidence>
<reference evidence="1 2" key="1">
    <citation type="journal article" date="2015" name="Int. J. Syst. Evol. Microbiol.">
        <title>Mariniphaga sediminis sp. nov., isolated from coastal sediment.</title>
        <authorList>
            <person name="Wang F.Q."/>
            <person name="Shen Q.Y."/>
            <person name="Chen G.J."/>
            <person name="Du Z.J."/>
        </authorList>
    </citation>
    <scope>NUCLEOTIDE SEQUENCE [LARGE SCALE GENOMIC DNA]</scope>
    <source>
        <strain evidence="1 2">SY21</strain>
    </source>
</reference>
<protein>
    <submittedName>
        <fullName evidence="1">Uncharacterized protein</fullName>
    </submittedName>
</protein>
<sequence>MKLRIVLILWVLFFAFSCIEKDNETYVTPLKEINACGNEDPLNSLEWLNARVLSESNPRDSEYVKSVWIKEYKGNDIIVIDFGGEVSECLTFDCLGNRVVVNSQSFLESLSENELVYKSANKM</sequence>
<comment type="caution">
    <text evidence="1">The sequence shown here is derived from an EMBL/GenBank/DDBJ whole genome shotgun (WGS) entry which is preliminary data.</text>
</comment>
<dbReference type="RefSeq" id="WP_119349886.1">
    <property type="nucleotide sequence ID" value="NZ_QWET01000006.1"/>
</dbReference>
<proteinExistence type="predicted"/>
<gene>
    <name evidence="1" type="ORF">D1164_10330</name>
</gene>
<name>A0A399D213_9BACT</name>
<dbReference type="AlphaFoldDB" id="A0A399D213"/>
<dbReference type="PROSITE" id="PS51257">
    <property type="entry name" value="PROKAR_LIPOPROTEIN"/>
    <property type="match status" value="1"/>
</dbReference>
<organism evidence="1 2">
    <name type="scientific">Mariniphaga sediminis</name>
    <dbReference type="NCBI Taxonomy" id="1628158"/>
    <lineage>
        <taxon>Bacteria</taxon>
        <taxon>Pseudomonadati</taxon>
        <taxon>Bacteroidota</taxon>
        <taxon>Bacteroidia</taxon>
        <taxon>Marinilabiliales</taxon>
        <taxon>Prolixibacteraceae</taxon>
        <taxon>Mariniphaga</taxon>
    </lineage>
</organism>
<dbReference type="EMBL" id="QWET01000006">
    <property type="protein sequence ID" value="RIH65506.1"/>
    <property type="molecule type" value="Genomic_DNA"/>
</dbReference>
<dbReference type="OrthoDB" id="1098690at2"/>
<accession>A0A399D213</accession>
<evidence type="ECO:0000313" key="2">
    <source>
        <dbReference type="Proteomes" id="UP000266441"/>
    </source>
</evidence>
<dbReference type="Proteomes" id="UP000266441">
    <property type="component" value="Unassembled WGS sequence"/>
</dbReference>